<dbReference type="GO" id="GO:0009536">
    <property type="term" value="C:plastid"/>
    <property type="evidence" value="ECO:0007669"/>
    <property type="project" value="UniProtKB-SubCell"/>
</dbReference>
<dbReference type="Proteomes" id="UP000187406">
    <property type="component" value="Unassembled WGS sequence"/>
</dbReference>
<evidence type="ECO:0000256" key="5">
    <source>
        <dbReference type="ARBA" id="ARBA00022640"/>
    </source>
</evidence>
<dbReference type="InParanoid" id="A0A1Q3B2X7"/>
<dbReference type="InterPro" id="IPR005717">
    <property type="entry name" value="Ribosomal_uS7_bac/org-type"/>
</dbReference>
<evidence type="ECO:0000256" key="10">
    <source>
        <dbReference type="ARBA" id="ARBA00035504"/>
    </source>
</evidence>
<name>A0A1Q3B2X7_CEPFO</name>
<dbReference type="FunFam" id="1.10.455.10:FF:000001">
    <property type="entry name" value="30S ribosomal protein S7"/>
    <property type="match status" value="1"/>
</dbReference>
<dbReference type="NCBIfam" id="TIGR01029">
    <property type="entry name" value="rpsG_bact"/>
    <property type="match status" value="1"/>
</dbReference>
<dbReference type="Gene3D" id="1.10.455.10">
    <property type="entry name" value="Ribosomal protein S7 domain"/>
    <property type="match status" value="1"/>
</dbReference>
<evidence type="ECO:0000313" key="12">
    <source>
        <dbReference type="EMBL" id="GAV62357.1"/>
    </source>
</evidence>
<dbReference type="InterPro" id="IPR036823">
    <property type="entry name" value="Ribosomal_uS7_dom_sf"/>
</dbReference>
<evidence type="ECO:0000313" key="13">
    <source>
        <dbReference type="Proteomes" id="UP000187406"/>
    </source>
</evidence>
<dbReference type="STRING" id="3775.A0A1Q3B2X7"/>
<evidence type="ECO:0000256" key="4">
    <source>
        <dbReference type="ARBA" id="ARBA00011458"/>
    </source>
</evidence>
<dbReference type="OrthoDB" id="35139at2759"/>
<comment type="similarity">
    <text evidence="3">Belongs to the universal ribosomal protein uS7 family.</text>
</comment>
<organism evidence="12 13">
    <name type="scientific">Cephalotus follicularis</name>
    <name type="common">Albany pitcher plant</name>
    <dbReference type="NCBI Taxonomy" id="3775"/>
    <lineage>
        <taxon>Eukaryota</taxon>
        <taxon>Viridiplantae</taxon>
        <taxon>Streptophyta</taxon>
        <taxon>Embryophyta</taxon>
        <taxon>Tracheophyta</taxon>
        <taxon>Spermatophyta</taxon>
        <taxon>Magnoliopsida</taxon>
        <taxon>eudicotyledons</taxon>
        <taxon>Gunneridae</taxon>
        <taxon>Pentapetalae</taxon>
        <taxon>rosids</taxon>
        <taxon>fabids</taxon>
        <taxon>Oxalidales</taxon>
        <taxon>Cephalotaceae</taxon>
        <taxon>Cephalotus</taxon>
    </lineage>
</organism>
<sequence>MLVNRIMKNGKKSLAYQIIYGAMRRIQTKTQTNPLLVLRQAIARVTPDVVVKARRIKGSTCQVPVEIGTAQGKALAIRWLLEASRKRHGPSMVSNLACELLDAAMGSGDVIRKREQVYKMAEANRAFVHFR</sequence>
<dbReference type="FunCoup" id="A0A1Q3B2X7">
    <property type="interactions" value="1536"/>
</dbReference>
<dbReference type="AlphaFoldDB" id="A0A1Q3B2X7"/>
<comment type="caution">
    <text evidence="12">The sequence shown here is derived from an EMBL/GenBank/DDBJ whole genome shotgun (WGS) entry which is preliminary data.</text>
</comment>
<comment type="function">
    <text evidence="1">One of the primary rRNA binding proteins, it binds directly to 16S rRNA where it nucleates assembly of the head domain of the 30S subunit.</text>
</comment>
<evidence type="ECO:0000259" key="11">
    <source>
        <dbReference type="Pfam" id="PF00177"/>
    </source>
</evidence>
<proteinExistence type="inferred from homology"/>
<dbReference type="PIRSF" id="PIRSF002122">
    <property type="entry name" value="RPS7p_RPS7a_RPS5e_RPS7o"/>
    <property type="match status" value="1"/>
</dbReference>
<dbReference type="GO" id="GO:0006412">
    <property type="term" value="P:translation"/>
    <property type="evidence" value="ECO:0007669"/>
    <property type="project" value="InterPro"/>
</dbReference>
<evidence type="ECO:0000256" key="2">
    <source>
        <dbReference type="ARBA" id="ARBA00004474"/>
    </source>
</evidence>
<keyword evidence="13" id="KW-1185">Reference proteome</keyword>
<accession>A0A1Q3B2X7</accession>
<evidence type="ECO:0000256" key="7">
    <source>
        <dbReference type="ARBA" id="ARBA00022884"/>
    </source>
</evidence>
<dbReference type="InterPro" id="IPR023798">
    <property type="entry name" value="Ribosomal_uS7_dom"/>
</dbReference>
<keyword evidence="9" id="KW-0687">Ribonucleoprotein</keyword>
<dbReference type="InterPro" id="IPR000235">
    <property type="entry name" value="Ribosomal_uS7"/>
</dbReference>
<gene>
    <name evidence="12" type="ORF">CFOL_v3_05881</name>
</gene>
<dbReference type="GO" id="GO:0019843">
    <property type="term" value="F:rRNA binding"/>
    <property type="evidence" value="ECO:0007669"/>
    <property type="project" value="UniProtKB-KW"/>
</dbReference>
<evidence type="ECO:0000256" key="9">
    <source>
        <dbReference type="ARBA" id="ARBA00023274"/>
    </source>
</evidence>
<dbReference type="PANTHER" id="PTHR11205">
    <property type="entry name" value="RIBOSOMAL PROTEIN S7"/>
    <property type="match status" value="1"/>
</dbReference>
<reference evidence="13" key="1">
    <citation type="submission" date="2016-04" db="EMBL/GenBank/DDBJ databases">
        <title>Cephalotus genome sequencing.</title>
        <authorList>
            <person name="Fukushima K."/>
            <person name="Hasebe M."/>
            <person name="Fang X."/>
        </authorList>
    </citation>
    <scope>NUCLEOTIDE SEQUENCE [LARGE SCALE GENOMIC DNA]</scope>
    <source>
        <strain evidence="13">cv. St1</strain>
    </source>
</reference>
<keyword evidence="5" id="KW-0934">Plastid</keyword>
<dbReference type="GO" id="GO:0003735">
    <property type="term" value="F:structural constituent of ribosome"/>
    <property type="evidence" value="ECO:0007669"/>
    <property type="project" value="InterPro"/>
</dbReference>
<dbReference type="EMBL" id="BDDD01000253">
    <property type="protein sequence ID" value="GAV62357.1"/>
    <property type="molecule type" value="Genomic_DNA"/>
</dbReference>
<comment type="subunit">
    <text evidence="4">Part of the 30S ribosomal subunit.</text>
</comment>
<protein>
    <recommendedName>
        <fullName evidence="10">30S ribosomal protein S7, chloroplastic</fullName>
    </recommendedName>
</protein>
<feature type="domain" description="Small ribosomal subunit protein uS7" evidence="11">
    <location>
        <begin position="1"/>
        <end position="125"/>
    </location>
</feature>
<keyword evidence="6" id="KW-0699">rRNA-binding</keyword>
<evidence type="ECO:0000256" key="8">
    <source>
        <dbReference type="ARBA" id="ARBA00022980"/>
    </source>
</evidence>
<keyword evidence="7" id="KW-0694">RNA-binding</keyword>
<dbReference type="CDD" id="cd14871">
    <property type="entry name" value="uS7_Chloroplast"/>
    <property type="match status" value="1"/>
</dbReference>
<comment type="subcellular location">
    <subcellularLocation>
        <location evidence="2">Plastid</location>
    </subcellularLocation>
</comment>
<evidence type="ECO:0000256" key="6">
    <source>
        <dbReference type="ARBA" id="ARBA00022730"/>
    </source>
</evidence>
<dbReference type="Pfam" id="PF00177">
    <property type="entry name" value="Ribosomal_S7"/>
    <property type="match status" value="1"/>
</dbReference>
<evidence type="ECO:0000256" key="3">
    <source>
        <dbReference type="ARBA" id="ARBA00007151"/>
    </source>
</evidence>
<dbReference type="SUPFAM" id="SSF47973">
    <property type="entry name" value="Ribosomal protein S7"/>
    <property type="match status" value="1"/>
</dbReference>
<evidence type="ECO:0000256" key="1">
    <source>
        <dbReference type="ARBA" id="ARBA00002046"/>
    </source>
</evidence>
<dbReference type="GO" id="GO:0015935">
    <property type="term" value="C:small ribosomal subunit"/>
    <property type="evidence" value="ECO:0007669"/>
    <property type="project" value="InterPro"/>
</dbReference>
<keyword evidence="8" id="KW-0689">Ribosomal protein</keyword>